<dbReference type="WBParaSite" id="Pan_g14892.t1">
    <property type="protein sequence ID" value="Pan_g14892.t1"/>
    <property type="gene ID" value="Pan_g14892"/>
</dbReference>
<proteinExistence type="predicted"/>
<dbReference type="Proteomes" id="UP000492821">
    <property type="component" value="Unassembled WGS sequence"/>
</dbReference>
<protein>
    <submittedName>
        <fullName evidence="2">Uncharacterized protein</fullName>
    </submittedName>
</protein>
<organism evidence="1 2">
    <name type="scientific">Panagrellus redivivus</name>
    <name type="common">Microworm</name>
    <dbReference type="NCBI Taxonomy" id="6233"/>
    <lineage>
        <taxon>Eukaryota</taxon>
        <taxon>Metazoa</taxon>
        <taxon>Ecdysozoa</taxon>
        <taxon>Nematoda</taxon>
        <taxon>Chromadorea</taxon>
        <taxon>Rhabditida</taxon>
        <taxon>Tylenchina</taxon>
        <taxon>Panagrolaimomorpha</taxon>
        <taxon>Panagrolaimoidea</taxon>
        <taxon>Panagrolaimidae</taxon>
        <taxon>Panagrellus</taxon>
    </lineage>
</organism>
<sequence>MVVDCGSNVNADGNVAYELGPWCRDCGGVGQRDHHVDIAYSCRFDCRDGFSAGCLKAPTLVSCVQIPCADFHFFCAPIDRKEIAD</sequence>
<reference evidence="1" key="1">
    <citation type="journal article" date="2013" name="Genetics">
        <title>The draft genome and transcriptome of Panagrellus redivivus are shaped by the harsh demands of a free-living lifestyle.</title>
        <authorList>
            <person name="Srinivasan J."/>
            <person name="Dillman A.R."/>
            <person name="Macchietto M.G."/>
            <person name="Heikkinen L."/>
            <person name="Lakso M."/>
            <person name="Fracchia K.M."/>
            <person name="Antoshechkin I."/>
            <person name="Mortazavi A."/>
            <person name="Wong G."/>
            <person name="Sternberg P.W."/>
        </authorList>
    </citation>
    <scope>NUCLEOTIDE SEQUENCE [LARGE SCALE GENOMIC DNA]</scope>
    <source>
        <strain evidence="1">MT8872</strain>
    </source>
</reference>
<evidence type="ECO:0000313" key="2">
    <source>
        <dbReference type="WBParaSite" id="Pan_g14892.t1"/>
    </source>
</evidence>
<name>A0A7E4V104_PANRE</name>
<reference evidence="2" key="2">
    <citation type="submission" date="2020-10" db="UniProtKB">
        <authorList>
            <consortium name="WormBaseParasite"/>
        </authorList>
    </citation>
    <scope>IDENTIFICATION</scope>
</reference>
<dbReference type="AlphaFoldDB" id="A0A7E4V104"/>
<accession>A0A7E4V104</accession>
<evidence type="ECO:0000313" key="1">
    <source>
        <dbReference type="Proteomes" id="UP000492821"/>
    </source>
</evidence>
<keyword evidence="1" id="KW-1185">Reference proteome</keyword>